<evidence type="ECO:0008006" key="3">
    <source>
        <dbReference type="Google" id="ProtNLM"/>
    </source>
</evidence>
<dbReference type="Gene3D" id="3.30.559.10">
    <property type="entry name" value="Chloramphenicol acetyltransferase-like domain"/>
    <property type="match status" value="1"/>
</dbReference>
<dbReference type="Gene3D" id="3.30.559.30">
    <property type="entry name" value="Nonribosomal peptide synthetase, condensation domain"/>
    <property type="match status" value="1"/>
</dbReference>
<keyword evidence="2" id="KW-1185">Reference proteome</keyword>
<evidence type="ECO:0000313" key="1">
    <source>
        <dbReference type="EMBL" id="EOM75407.1"/>
    </source>
</evidence>
<comment type="caution">
    <text evidence="1">The sequence shown here is derived from an EMBL/GenBank/DDBJ whole genome shotgun (WGS) entry which is preliminary data.</text>
</comment>
<dbReference type="PATRIC" id="fig|1273125.3.peg.3046"/>
<gene>
    <name evidence="1" type="ORF">Rrhod_3205</name>
</gene>
<dbReference type="InterPro" id="IPR023213">
    <property type="entry name" value="CAT-like_dom_sf"/>
</dbReference>
<dbReference type="SUPFAM" id="SSF52777">
    <property type="entry name" value="CoA-dependent acyltransferases"/>
    <property type="match status" value="2"/>
</dbReference>
<accession>R7WJE7</accession>
<dbReference type="AlphaFoldDB" id="R7WJE7"/>
<dbReference type="EMBL" id="APMY01000095">
    <property type="protein sequence ID" value="EOM75407.1"/>
    <property type="molecule type" value="Genomic_DNA"/>
</dbReference>
<protein>
    <recommendedName>
        <fullName evidence="3">Condensation domain-containing protein</fullName>
    </recommendedName>
</protein>
<evidence type="ECO:0000313" key="2">
    <source>
        <dbReference type="Proteomes" id="UP000013525"/>
    </source>
</evidence>
<name>R7WJE7_9NOCA</name>
<dbReference type="eggNOG" id="COG1020">
    <property type="taxonomic scope" value="Bacteria"/>
</dbReference>
<sequence length="388" mass="42769">MPGHVHRVGFDPWDVQLNPSEPWTATDHDELREHLRRRFTDVCDPHTFPAYTFATIERPDHYTVISAFDHTLVDGYSIAIALGELRAIYEEFAGRDRAEMERAGLELHESLGEPGSFLQYCRLEAESSPAETSDPRVQAWAQFYERCGGTAPSFPLDLGVEAGHPAPQGADVRTLLSACETEAFERACLAAGGSVYTGTLTAMTSALRDLTGLDELPLQYPLHTRRDPQWAGAIGWLTTSAPMVAHATGDFDADLRATHAEFRTGLTLGGVRMPQVVEALGERYRRTRTDVFMVSYIDYRKLPGTDQHDVLNAHHISNVTVADDAQFWISRTTTGLALRSRFPDTARASESMSAFLDLLVRTMRDVCERSEPVGSVVSAGAFAGAPIV</sequence>
<proteinExistence type="predicted"/>
<organism evidence="1 2">
    <name type="scientific">Rhodococcus rhodnii LMG 5362</name>
    <dbReference type="NCBI Taxonomy" id="1273125"/>
    <lineage>
        <taxon>Bacteria</taxon>
        <taxon>Bacillati</taxon>
        <taxon>Actinomycetota</taxon>
        <taxon>Actinomycetes</taxon>
        <taxon>Mycobacteriales</taxon>
        <taxon>Nocardiaceae</taxon>
        <taxon>Rhodococcus</taxon>
    </lineage>
</organism>
<dbReference type="RefSeq" id="WP_010839238.1">
    <property type="nucleotide sequence ID" value="NZ_APMY01000095.1"/>
</dbReference>
<reference evidence="1 2" key="1">
    <citation type="journal article" date="2013" name="Genome Announc.">
        <title>Draft Genome Sequence of Rhodococcus rhodnii Strain LMG5362, a Symbiont of Rhodnius prolixus (Hemiptera, Reduviidae, Triatominae), the Principle Vector of Trypanosoma cruzi.</title>
        <authorList>
            <person name="Pachebat J.A."/>
            <person name="van Keulen G."/>
            <person name="Whitten M.M."/>
            <person name="Girdwood S."/>
            <person name="Del Sol R."/>
            <person name="Dyson P.J."/>
            <person name="Facey P.D."/>
        </authorList>
    </citation>
    <scope>NUCLEOTIDE SEQUENCE [LARGE SCALE GENOMIC DNA]</scope>
    <source>
        <strain evidence="1 2">LMG 5362</strain>
    </source>
</reference>
<dbReference type="Proteomes" id="UP000013525">
    <property type="component" value="Unassembled WGS sequence"/>
</dbReference>